<dbReference type="SUPFAM" id="SSF50156">
    <property type="entry name" value="PDZ domain-like"/>
    <property type="match status" value="1"/>
</dbReference>
<feature type="compositionally biased region" description="Acidic residues" evidence="1">
    <location>
        <begin position="800"/>
        <end position="825"/>
    </location>
</feature>
<feature type="compositionally biased region" description="Basic and acidic residues" evidence="1">
    <location>
        <begin position="661"/>
        <end position="676"/>
    </location>
</feature>
<reference evidence="2" key="1">
    <citation type="submission" date="2014-11" db="EMBL/GenBank/DDBJ databases">
        <authorList>
            <person name="Otto D Thomas"/>
            <person name="Naeem Raeece"/>
        </authorList>
    </citation>
    <scope>NUCLEOTIDE SEQUENCE</scope>
</reference>
<evidence type="ECO:0000256" key="1">
    <source>
        <dbReference type="SAM" id="MobiDB-lite"/>
    </source>
</evidence>
<name>A0A0G4IEE5_9ALVE</name>
<dbReference type="SUPFAM" id="SSF48452">
    <property type="entry name" value="TPR-like"/>
    <property type="match status" value="1"/>
</dbReference>
<dbReference type="VEuPathDB" id="CryptoDB:Cvel_13720"/>
<evidence type="ECO:0000313" key="2">
    <source>
        <dbReference type="EMBL" id="CEM55643.1"/>
    </source>
</evidence>
<dbReference type="AlphaFoldDB" id="A0A0G4IEE5"/>
<accession>A0A0G4IEE5</accession>
<protein>
    <recommendedName>
        <fullName evidence="3">PDZ domain-containing protein</fullName>
    </recommendedName>
</protein>
<sequence length="976" mass="105558">MGRLSAAPVVASVGLTDEQGAVEKFQLARPKLFVVRRLGSEEEERCMCLLDALVELQNLPVDVGYVKPSGMDAVIAQKDYETRTGRVGVLFVPPLGQAQKFTVDVTAPRTVTRGVTSGFVNLVTNVNKALRFDDLKFSRAAARHVERAAEKYTNGMSLMRAEFFEDARTEFLKALVAVKVPGTFAALACAQIGALGFRIEEDRKNGREVKRSMQGGKGSAEPEGLPGGDLMSMSPEEGSVEGDGLSLDSFGDPAPSDRLRKILGDGDRMAARIAARRRLIERGLGRGFQKGVNLDEGASNAADAADAEALTAETENGISKSGRDIQRLYNAINWAEEACRLAPELPTVWRMRADQRRIEGRPWEAKQCYEIYLTLEGEIGGKCGMGAEEVISRVDGDALHEYKNVAASLGDAEDNLATLTKHLPSMVTMTINRPTGLALEGNDNKIGGVRVAYVARDSSASKSGILVGDHIAGINAEVLLGRPLSFCLQKFHEVGRHSEDGVMKVSVVRAGVADVYGPAFLASIEKRSAWAKLIGSARAMNQILSLVTGEESGLSSEFWAGDEARFSGSGGDEEDEEEDEEIYMAPARPRAMGDFDDIMGVSERSKQGGMYGLRGDADAKGELLEDDERDTVEGMYEILDEINIPALKLAKQLREAAPKEIDEVAESAKEEEKETEASTQNPESGTIMRSKKKKKDKVSAPLVIGPDDFVISASAVDLIEFGSQSAIQVPETPRDLRVWTPPASLLRDPAFLERVKVLQEEKADWPGGKQEEEEWAEWADGEETGGEWDADASEAGAAAWDEDAGETDGAEWADLEGDLGDESDEGGAVGGWVWQSTGEDGEEGEGQWVWQGEEAGEGESGEWESGVDGEEMGGEWEGWEAEGDEETAEEWESDLGDEDGEEGSAGGWVWQSSGEDGKEGEGQWVWQEEEVREGNADEEWEGDEWDFGEDDGDGGEGGEEGDWNSWDEEAGPGGGT</sequence>
<dbReference type="InterPro" id="IPR011990">
    <property type="entry name" value="TPR-like_helical_dom_sf"/>
</dbReference>
<feature type="region of interest" description="Disordered" evidence="1">
    <location>
        <begin position="207"/>
        <end position="243"/>
    </location>
</feature>
<feature type="compositionally biased region" description="Acidic residues" evidence="1">
    <location>
        <begin position="771"/>
        <end position="792"/>
    </location>
</feature>
<evidence type="ECO:0008006" key="3">
    <source>
        <dbReference type="Google" id="ProtNLM"/>
    </source>
</evidence>
<dbReference type="EMBL" id="CDMZ01005896">
    <property type="protein sequence ID" value="CEM55643.1"/>
    <property type="molecule type" value="Genomic_DNA"/>
</dbReference>
<gene>
    <name evidence="2" type="ORF">Cvel_13720</name>
</gene>
<feature type="compositionally biased region" description="Acidic residues" evidence="1">
    <location>
        <begin position="927"/>
        <end position="970"/>
    </location>
</feature>
<feature type="region of interest" description="Disordered" evidence="1">
    <location>
        <begin position="761"/>
        <end position="976"/>
    </location>
</feature>
<feature type="compositionally biased region" description="Acidic residues" evidence="1">
    <location>
        <begin position="854"/>
        <end position="902"/>
    </location>
</feature>
<dbReference type="InterPro" id="IPR036034">
    <property type="entry name" value="PDZ_sf"/>
</dbReference>
<organism evidence="2">
    <name type="scientific">Chromera velia CCMP2878</name>
    <dbReference type="NCBI Taxonomy" id="1169474"/>
    <lineage>
        <taxon>Eukaryota</taxon>
        <taxon>Sar</taxon>
        <taxon>Alveolata</taxon>
        <taxon>Colpodellida</taxon>
        <taxon>Chromeraceae</taxon>
        <taxon>Chromera</taxon>
    </lineage>
</organism>
<feature type="region of interest" description="Disordered" evidence="1">
    <location>
        <begin position="661"/>
        <end position="698"/>
    </location>
</feature>
<proteinExistence type="predicted"/>